<dbReference type="Pfam" id="PF12680">
    <property type="entry name" value="SnoaL_2"/>
    <property type="match status" value="1"/>
</dbReference>
<evidence type="ECO:0000256" key="1">
    <source>
        <dbReference type="SAM" id="MobiDB-lite"/>
    </source>
</evidence>
<dbReference type="Proteomes" id="UP000245697">
    <property type="component" value="Unassembled WGS sequence"/>
</dbReference>
<evidence type="ECO:0000313" key="4">
    <source>
        <dbReference type="Proteomes" id="UP000245697"/>
    </source>
</evidence>
<dbReference type="Gene3D" id="3.10.450.50">
    <property type="match status" value="1"/>
</dbReference>
<dbReference type="Gene3D" id="1.10.150.430">
    <property type="entry name" value="DUF3349, helical bundle"/>
    <property type="match status" value="1"/>
</dbReference>
<protein>
    <submittedName>
        <fullName evidence="3">Uncharacterized protein (TIGR02246 family)</fullName>
    </submittedName>
</protein>
<evidence type="ECO:0000313" key="3">
    <source>
        <dbReference type="EMBL" id="PWK40131.1"/>
    </source>
</evidence>
<dbReference type="InterPro" id="IPR044918">
    <property type="entry name" value="DUF3349_helical"/>
</dbReference>
<dbReference type="InterPro" id="IPR037401">
    <property type="entry name" value="SnoaL-like"/>
</dbReference>
<dbReference type="RefSeq" id="WP_158319442.1">
    <property type="nucleotide sequence ID" value="NZ_BONA01000074.1"/>
</dbReference>
<feature type="domain" description="SnoaL-like" evidence="2">
    <location>
        <begin position="12"/>
        <end position="112"/>
    </location>
</feature>
<dbReference type="OrthoDB" id="4942966at2"/>
<dbReference type="EMBL" id="QGGR01000020">
    <property type="protein sequence ID" value="PWK40131.1"/>
    <property type="molecule type" value="Genomic_DNA"/>
</dbReference>
<dbReference type="InterPro" id="IPR021784">
    <property type="entry name" value="DUF3349"/>
</dbReference>
<feature type="region of interest" description="Disordered" evidence="1">
    <location>
        <begin position="190"/>
        <end position="234"/>
    </location>
</feature>
<accession>A0A316F7Q4</accession>
<dbReference type="Pfam" id="PF11829">
    <property type="entry name" value="DUF3349"/>
    <property type="match status" value="1"/>
</dbReference>
<evidence type="ECO:0000259" key="2">
    <source>
        <dbReference type="Pfam" id="PF12680"/>
    </source>
</evidence>
<proteinExistence type="predicted"/>
<reference evidence="3 4" key="1">
    <citation type="submission" date="2018-05" db="EMBL/GenBank/DDBJ databases">
        <title>Genomic Encyclopedia of Archaeal and Bacterial Type Strains, Phase II (KMG-II): from individual species to whole genera.</title>
        <authorList>
            <person name="Goeker M."/>
        </authorList>
    </citation>
    <scope>NUCLEOTIDE SEQUENCE [LARGE SCALE GENOMIC DNA]</scope>
    <source>
        <strain evidence="3 4">DSM 45184</strain>
    </source>
</reference>
<sequence>MTTAEWARHWAQTWRSAWPAGDVEAIAALHAPHGDHWAGIGRYHRGRDGLRAYLRDCFDAYTRTAEVWFAEPVVTGQTATVEYWAIVHPGGVARTVAGCTVLLFGPDGLVVEARDYSHAEPGAIRPPARRFLPDHLRPSVEALRRAYPDGFPDADRLPLLAALHDEFSDRNLAAVVAAFLGGDPLRVANDAAGDRPSPDQVARVRARLEASERSADGEHGHPGEDHDRPERDPA</sequence>
<comment type="caution">
    <text evidence="3">The sequence shown here is derived from an EMBL/GenBank/DDBJ whole genome shotgun (WGS) entry which is preliminary data.</text>
</comment>
<keyword evidence="4" id="KW-1185">Reference proteome</keyword>
<organism evidence="3 4">
    <name type="scientific">Actinoplanes xinjiangensis</name>
    <dbReference type="NCBI Taxonomy" id="512350"/>
    <lineage>
        <taxon>Bacteria</taxon>
        <taxon>Bacillati</taxon>
        <taxon>Actinomycetota</taxon>
        <taxon>Actinomycetes</taxon>
        <taxon>Micromonosporales</taxon>
        <taxon>Micromonosporaceae</taxon>
        <taxon>Actinoplanes</taxon>
    </lineage>
</organism>
<dbReference type="SUPFAM" id="SSF54427">
    <property type="entry name" value="NTF2-like"/>
    <property type="match status" value="1"/>
</dbReference>
<dbReference type="InterPro" id="IPR032710">
    <property type="entry name" value="NTF2-like_dom_sf"/>
</dbReference>
<name>A0A316F7Q4_9ACTN</name>
<feature type="compositionally biased region" description="Basic and acidic residues" evidence="1">
    <location>
        <begin position="206"/>
        <end position="234"/>
    </location>
</feature>
<dbReference type="AlphaFoldDB" id="A0A316F7Q4"/>
<gene>
    <name evidence="3" type="ORF">BC793_12070</name>
</gene>